<comment type="caution">
    <text evidence="4">The sequence shown here is derived from an EMBL/GenBank/DDBJ whole genome shotgun (WGS) entry which is preliminary data.</text>
</comment>
<dbReference type="Pfam" id="PF04403">
    <property type="entry name" value="PqiA"/>
    <property type="match status" value="1"/>
</dbReference>
<feature type="transmembrane region" description="Helical" evidence="3">
    <location>
        <begin position="324"/>
        <end position="350"/>
    </location>
</feature>
<feature type="transmembrane region" description="Helical" evidence="3">
    <location>
        <begin position="177"/>
        <end position="197"/>
    </location>
</feature>
<feature type="transmembrane region" description="Helical" evidence="3">
    <location>
        <begin position="209"/>
        <end position="228"/>
    </location>
</feature>
<feature type="transmembrane region" description="Helical" evidence="3">
    <location>
        <begin position="249"/>
        <end position="267"/>
    </location>
</feature>
<feature type="coiled-coil region" evidence="1">
    <location>
        <begin position="596"/>
        <end position="644"/>
    </location>
</feature>
<dbReference type="PANTHER" id="PTHR48125">
    <property type="entry name" value="LP07818P1"/>
    <property type="match status" value="1"/>
</dbReference>
<evidence type="ECO:0000256" key="2">
    <source>
        <dbReference type="SAM" id="MobiDB-lite"/>
    </source>
</evidence>
<feature type="compositionally biased region" description="Basic and acidic residues" evidence="2">
    <location>
        <begin position="815"/>
        <end position="826"/>
    </location>
</feature>
<reference evidence="4 5" key="1">
    <citation type="submission" date="2016-02" db="EMBL/GenBank/DDBJ databases">
        <title>Genome analysis of coral dinoflagellate symbionts highlights evolutionary adaptations to a symbiotic lifestyle.</title>
        <authorList>
            <person name="Aranda M."/>
            <person name="Li Y."/>
            <person name="Liew Y.J."/>
            <person name="Baumgarten S."/>
            <person name="Simakov O."/>
            <person name="Wilson M."/>
            <person name="Piel J."/>
            <person name="Ashoor H."/>
            <person name="Bougouffa S."/>
            <person name="Bajic V.B."/>
            <person name="Ryu T."/>
            <person name="Ravasi T."/>
            <person name="Bayer T."/>
            <person name="Micklem G."/>
            <person name="Kim H."/>
            <person name="Bhak J."/>
            <person name="Lajeunesse T.C."/>
            <person name="Voolstra C.R."/>
        </authorList>
    </citation>
    <scope>NUCLEOTIDE SEQUENCE [LARGE SCALE GENOMIC DNA]</scope>
    <source>
        <strain evidence="4 5">CCMP2467</strain>
    </source>
</reference>
<dbReference type="EMBL" id="LSRX01000019">
    <property type="protein sequence ID" value="OLQ14119.1"/>
    <property type="molecule type" value="Genomic_DNA"/>
</dbReference>
<proteinExistence type="predicted"/>
<evidence type="ECO:0000313" key="5">
    <source>
        <dbReference type="Proteomes" id="UP000186817"/>
    </source>
</evidence>
<feature type="compositionally biased region" description="Low complexity" evidence="2">
    <location>
        <begin position="1635"/>
        <end position="1649"/>
    </location>
</feature>
<evidence type="ECO:0000256" key="3">
    <source>
        <dbReference type="SAM" id="Phobius"/>
    </source>
</evidence>
<keyword evidence="5" id="KW-1185">Reference proteome</keyword>
<feature type="transmembrane region" description="Helical" evidence="3">
    <location>
        <begin position="61"/>
        <end position="80"/>
    </location>
</feature>
<evidence type="ECO:0000313" key="4">
    <source>
        <dbReference type="EMBL" id="OLQ14119.1"/>
    </source>
</evidence>
<sequence length="2238" mass="248240">MSEVDVDPSTPEVGYLDGNSPKVINNDSIYLILGLAVAIVMGCLLDRLSTFKHFNAKNREPFWVLLLVLVSYGYLIPGLVEVLFSFNLVFDTGAGGFFGIGPDAGFNHAPPTTETMIGLVGLLWDTGSWLGAVLVVFYAIAIPVTKLLLLLVGNLIQKDFPNASRRCIRSVQNISKWACPDMFAYILLMHLVKSLAHPPYLKANGRLDLGFTCFSLFCLGSTVAALGIRVPDREHGCFQQIGRALNEQSLLWAVTALFVLFAIPFFWGLNETVMALKVGELDPMIEMTLSFVGLTREKLKSDVSIMNCLGTLASEISHGEVNSFIGFVMFSVFVIGMTLLDMLVLLWIAIRSWRGRPVARRELEHLDVAHRDGQSAFLQLVLGSLAWLIPLAQKGFLRQKEACKPSEECSFSPLPASLRVRSRYALYNVPYRSDDDTSGIILLVERIGDTTGKWTSLQEISEIDGQSSSLQAELEQHVRDEKSVLEGTQEARQIRQRTSRDENKVRAKELSEHLRLMDDAISRIQTGAGTNFLQKEVQQILERRETFVASLSDPEALGTLRKLRRDIARDYKEILQSEQSSAAEFRDLEMSKVKERRSLQQQIRQKDSRLSDLKIRLVQLKKDLEQSGQQVDEDQQSLDDLKEVCRHKGDDWQKAEVRRGDELAAISEAQTLLSPDGSADAPSALGLLDRGDELGPSPAGLSGRSGLSLLQLHSGPRLGTEFVWLAMRGNGQGLKKVITEIEKHVANLAKEEMSEKQKKLYCQAQYSRLAQQAAELSSKREDGESALRRDLREKQELAEQEIKKGSESLQALEASKQEAESLRRQERAELQKFKADATEAKARRRLLQALPRNPPKTDFTSSGGQAVSEKVILLLRKLVKDLDDEVAEAEKAETTGQFDHQNFLKASVQTELAAFKERSAGTSSETALTALANAKASIQRAQDSSRYRSLRGWMQLSWVLKKLPECFEVFRLGSLAAMSWSKGEQAQQDLWSALVTVAEADMEDIEYLMVRLQDADLNKIRQAAQAALVASSRLQAAEQEMASGSTTTPSAEAVSQVVATGSTDDSQVAPTAGMATGGTATTVAKPSGAAAGAVSKKASKLASTGPTFAKVTSPGTAAAAKAMTAKPASSSLFLQTKGRKVRLLQDQVPSPPKKQTPVKCPPKEPAPQPAPPGREDAIAGPRQLNSGTAEAGSQQPGDTGPSDGGPEPGPPGPRDPPQFAPPLRYGQRPQQDEGGRWFADSPPDYRDIVSECDVRLYSLFAWTLSKRCPAGVAGFDMFASTEVTPLVFVMLHIPCDADRSSFASLVAVLQATGNASFVRKLSSEGIKSARDLENAPRSRIRGLIGDVAMDRLFQSQPARAQVRGDIPEVHPYARGSLQRIGLAPGPENDRVVVDLERADREFLQDRSAKSSQAPRESRWVTWALMAAKRHGAAPGDRRANFRDWLFDESWAVPLCCPIFHIWPQQLDLARAQAVRSITRGLGPAAAKLNISFDHVRLDFPSVLSKAYTDLEVPVPLRVREPFATAITAVWFLLRGIEVAGIKGEDVRFNRSEKAVTVRLPVSKTDLEGDTVRVEPGRIGQVVAALLSRIGRTVVRKSRGTLPVIRVIGRWGSMAVMRYVQDAIFVPDRTAAQVRSALTTAPSSEPASSSRQRAGPPVNCDEIESVVRRVVAECWQNKAIFVHNSRTKFAHKPCENEQALQSFDWVSALLDAPGVFSRGITSSGVLYHMFADRSKIARALEPPKLGVKIGSDELKLDEVAWDVASAVLEHMVDEFARAAHGRRRRPRLPVCRRRSVRRLLRRQTRRKRRRRNRSFPVHLLVGAEETLARMVMVIECSRLFTPVKLGQVRGGTLSRLDSSGALVRKDRCVPEPQKALTMIDAFEAVRWAMVFARWGEEFVIGQFVDFFIEGSGRRRRLNSWQAKVTGQERSHCSPFSTASAVPTKSLLDLQIRPVVSWSWELDEDCHKVVRARHPEVIQQGDAMSADPVKAATALKEQCPDSTFVLVSCAPPPFQKACKLKFALLLENVVRHGQGDPGRHTVPKRKVQRAGYTKSAPERSRCKQLGNSWHLPTSRFLMFVILLAAKVVEVTSQRTRQWYDDKPFPMFELRYHPDGSRPFLRACSWWTRSGCKWDPNEPEPVRLTGPSDDERSHVAWSTSLTWEEAFPVNVNPCLEFAFQVVNDIAKFVDEIEDEQVEWMSSAPRHVQEVYKQGTPKFVVKLLAFVRLLYTFSTFPSGRTW</sequence>
<dbReference type="PANTHER" id="PTHR48125:SF12">
    <property type="entry name" value="AT HOOK TRANSCRIPTION FACTOR FAMILY-RELATED"/>
    <property type="match status" value="1"/>
</dbReference>
<keyword evidence="3" id="KW-1133">Transmembrane helix</keyword>
<accession>A0A1Q9F3C7</accession>
<dbReference type="InterPro" id="IPR007498">
    <property type="entry name" value="PqiA-like"/>
</dbReference>
<feature type="transmembrane region" description="Helical" evidence="3">
    <location>
        <begin position="129"/>
        <end position="156"/>
    </location>
</feature>
<protein>
    <submittedName>
        <fullName evidence="4">Uncharacterized protein</fullName>
    </submittedName>
</protein>
<organism evidence="4 5">
    <name type="scientific">Symbiodinium microadriaticum</name>
    <name type="common">Dinoflagellate</name>
    <name type="synonym">Zooxanthella microadriatica</name>
    <dbReference type="NCBI Taxonomy" id="2951"/>
    <lineage>
        <taxon>Eukaryota</taxon>
        <taxon>Sar</taxon>
        <taxon>Alveolata</taxon>
        <taxon>Dinophyceae</taxon>
        <taxon>Suessiales</taxon>
        <taxon>Symbiodiniaceae</taxon>
        <taxon>Symbiodinium</taxon>
    </lineage>
</organism>
<feature type="compositionally biased region" description="Polar residues" evidence="2">
    <location>
        <begin position="1183"/>
        <end position="1195"/>
    </location>
</feature>
<feature type="compositionally biased region" description="Pro residues" evidence="2">
    <location>
        <begin position="1149"/>
        <end position="1172"/>
    </location>
</feature>
<dbReference type="CDD" id="cd22249">
    <property type="entry name" value="UDM1_RNF168_RNF169-like"/>
    <property type="match status" value="1"/>
</dbReference>
<keyword evidence="1" id="KW-0175">Coiled coil</keyword>
<name>A0A1Q9F3C7_SYMMI</name>
<gene>
    <name evidence="4" type="ORF">AK812_SmicGene1757</name>
</gene>
<feature type="compositionally biased region" description="Pro residues" evidence="2">
    <location>
        <begin position="1207"/>
        <end position="1220"/>
    </location>
</feature>
<feature type="transmembrane region" description="Helical" evidence="3">
    <location>
        <begin position="29"/>
        <end position="49"/>
    </location>
</feature>
<feature type="region of interest" description="Disordered" evidence="2">
    <location>
        <begin position="1143"/>
        <end position="1241"/>
    </location>
</feature>
<feature type="transmembrane region" description="Helical" evidence="3">
    <location>
        <begin position="376"/>
        <end position="393"/>
    </location>
</feature>
<evidence type="ECO:0000256" key="1">
    <source>
        <dbReference type="SAM" id="Coils"/>
    </source>
</evidence>
<feature type="compositionally biased region" description="Low complexity" evidence="2">
    <location>
        <begin position="1196"/>
        <end position="1205"/>
    </location>
</feature>
<keyword evidence="3" id="KW-0472">Membrane</keyword>
<keyword evidence="3" id="KW-0812">Transmembrane</keyword>
<dbReference type="Proteomes" id="UP000186817">
    <property type="component" value="Unassembled WGS sequence"/>
</dbReference>
<dbReference type="OrthoDB" id="414570at2759"/>
<feature type="region of interest" description="Disordered" evidence="2">
    <location>
        <begin position="1635"/>
        <end position="1656"/>
    </location>
</feature>
<feature type="region of interest" description="Disordered" evidence="2">
    <location>
        <begin position="802"/>
        <end position="826"/>
    </location>
</feature>
<feature type="region of interest" description="Disordered" evidence="2">
    <location>
        <begin position="670"/>
        <end position="700"/>
    </location>
</feature>